<dbReference type="Proteomes" id="UP000712281">
    <property type="component" value="Unassembled WGS sequence"/>
</dbReference>
<name>A0A8S9KVY9_BRACR</name>
<proteinExistence type="predicted"/>
<protein>
    <submittedName>
        <fullName evidence="1">Uncharacterized protein</fullName>
    </submittedName>
</protein>
<dbReference type="EMBL" id="QGKW02000717">
    <property type="protein sequence ID" value="KAF2597346.1"/>
    <property type="molecule type" value="Genomic_DNA"/>
</dbReference>
<dbReference type="AlphaFoldDB" id="A0A8S9KVY9"/>
<accession>A0A8S9KVY9</accession>
<evidence type="ECO:0000313" key="1">
    <source>
        <dbReference type="EMBL" id="KAF2597346.1"/>
    </source>
</evidence>
<comment type="caution">
    <text evidence="1">The sequence shown here is derived from an EMBL/GenBank/DDBJ whole genome shotgun (WGS) entry which is preliminary data.</text>
</comment>
<gene>
    <name evidence="1" type="ORF">F2Q68_00010674</name>
</gene>
<reference evidence="1" key="1">
    <citation type="submission" date="2019-12" db="EMBL/GenBank/DDBJ databases">
        <title>Genome sequencing and annotation of Brassica cretica.</title>
        <authorList>
            <person name="Studholme D.J."/>
            <person name="Sarris P.F."/>
        </authorList>
    </citation>
    <scope>NUCLEOTIDE SEQUENCE</scope>
    <source>
        <strain evidence="1">PFS-001/15</strain>
        <tissue evidence="1">Leaf</tissue>
    </source>
</reference>
<feature type="non-terminal residue" evidence="1">
    <location>
        <position position="1"/>
    </location>
</feature>
<evidence type="ECO:0000313" key="2">
    <source>
        <dbReference type="Proteomes" id="UP000712281"/>
    </source>
</evidence>
<sequence>YPVRGPFLVSTYIAPPTLTKIATQSIIYNTWRQRNLSVHLTVFTLTEVTFKTIDRDIPNIITAKRHMIKYKTLMPFWIR</sequence>
<organism evidence="1 2">
    <name type="scientific">Brassica cretica</name>
    <name type="common">Mustard</name>
    <dbReference type="NCBI Taxonomy" id="69181"/>
    <lineage>
        <taxon>Eukaryota</taxon>
        <taxon>Viridiplantae</taxon>
        <taxon>Streptophyta</taxon>
        <taxon>Embryophyta</taxon>
        <taxon>Tracheophyta</taxon>
        <taxon>Spermatophyta</taxon>
        <taxon>Magnoliopsida</taxon>
        <taxon>eudicotyledons</taxon>
        <taxon>Gunneridae</taxon>
        <taxon>Pentapetalae</taxon>
        <taxon>rosids</taxon>
        <taxon>malvids</taxon>
        <taxon>Brassicales</taxon>
        <taxon>Brassicaceae</taxon>
        <taxon>Brassiceae</taxon>
        <taxon>Brassica</taxon>
    </lineage>
</organism>